<evidence type="ECO:0000313" key="2">
    <source>
        <dbReference type="Proteomes" id="UP000814140"/>
    </source>
</evidence>
<organism evidence="1 2">
    <name type="scientific">Artomyces pyxidatus</name>
    <dbReference type="NCBI Taxonomy" id="48021"/>
    <lineage>
        <taxon>Eukaryota</taxon>
        <taxon>Fungi</taxon>
        <taxon>Dikarya</taxon>
        <taxon>Basidiomycota</taxon>
        <taxon>Agaricomycotina</taxon>
        <taxon>Agaricomycetes</taxon>
        <taxon>Russulales</taxon>
        <taxon>Auriscalpiaceae</taxon>
        <taxon>Artomyces</taxon>
    </lineage>
</organism>
<reference evidence="1" key="1">
    <citation type="submission" date="2021-03" db="EMBL/GenBank/DDBJ databases">
        <authorList>
            <consortium name="DOE Joint Genome Institute"/>
            <person name="Ahrendt S."/>
            <person name="Looney B.P."/>
            <person name="Miyauchi S."/>
            <person name="Morin E."/>
            <person name="Drula E."/>
            <person name="Courty P.E."/>
            <person name="Chicoki N."/>
            <person name="Fauchery L."/>
            <person name="Kohler A."/>
            <person name="Kuo A."/>
            <person name="Labutti K."/>
            <person name="Pangilinan J."/>
            <person name="Lipzen A."/>
            <person name="Riley R."/>
            <person name="Andreopoulos W."/>
            <person name="He G."/>
            <person name="Johnson J."/>
            <person name="Barry K.W."/>
            <person name="Grigoriev I.V."/>
            <person name="Nagy L."/>
            <person name="Hibbett D."/>
            <person name="Henrissat B."/>
            <person name="Matheny P.B."/>
            <person name="Labbe J."/>
            <person name="Martin F."/>
        </authorList>
    </citation>
    <scope>NUCLEOTIDE SEQUENCE</scope>
    <source>
        <strain evidence="1">HHB10654</strain>
    </source>
</reference>
<proteinExistence type="predicted"/>
<keyword evidence="2" id="KW-1185">Reference proteome</keyword>
<comment type="caution">
    <text evidence="1">The sequence shown here is derived from an EMBL/GenBank/DDBJ whole genome shotgun (WGS) entry which is preliminary data.</text>
</comment>
<dbReference type="EMBL" id="MU277187">
    <property type="protein sequence ID" value="KAI0069025.1"/>
    <property type="molecule type" value="Genomic_DNA"/>
</dbReference>
<accession>A0ACB8TKX6</accession>
<reference evidence="1" key="2">
    <citation type="journal article" date="2022" name="New Phytol.">
        <title>Evolutionary transition to the ectomycorrhizal habit in the genomes of a hyperdiverse lineage of mushroom-forming fungi.</title>
        <authorList>
            <person name="Looney B."/>
            <person name="Miyauchi S."/>
            <person name="Morin E."/>
            <person name="Drula E."/>
            <person name="Courty P.E."/>
            <person name="Kohler A."/>
            <person name="Kuo A."/>
            <person name="LaButti K."/>
            <person name="Pangilinan J."/>
            <person name="Lipzen A."/>
            <person name="Riley R."/>
            <person name="Andreopoulos W."/>
            <person name="He G."/>
            <person name="Johnson J."/>
            <person name="Nolan M."/>
            <person name="Tritt A."/>
            <person name="Barry K.W."/>
            <person name="Grigoriev I.V."/>
            <person name="Nagy L.G."/>
            <person name="Hibbett D."/>
            <person name="Henrissat B."/>
            <person name="Matheny P.B."/>
            <person name="Labbe J."/>
            <person name="Martin F.M."/>
        </authorList>
    </citation>
    <scope>NUCLEOTIDE SEQUENCE</scope>
    <source>
        <strain evidence="1">HHB10654</strain>
    </source>
</reference>
<protein>
    <submittedName>
        <fullName evidence="1">Uncharacterized protein</fullName>
    </submittedName>
</protein>
<evidence type="ECO:0000313" key="1">
    <source>
        <dbReference type="EMBL" id="KAI0069025.1"/>
    </source>
</evidence>
<sequence length="182" mass="20412">MQPRASRAACLHAFPQLPPSASLRAGYVAEPHRYPPVLVEWRCEERHNGRCSTAVPRRPGDALSFRSSLPTGRSDKTSMDKGSSRSYVNGSSMRPAKVIKSRLALSPPSPLFRRPNSTHQPILREGLICSASHPRFPPWEVGTRRQWPPAQRPMLPERDSGLSASSAFRGEYDRSRDDFGWH</sequence>
<name>A0ACB8TKX6_9AGAM</name>
<dbReference type="Proteomes" id="UP000814140">
    <property type="component" value="Unassembled WGS sequence"/>
</dbReference>
<feature type="non-terminal residue" evidence="1">
    <location>
        <position position="182"/>
    </location>
</feature>
<gene>
    <name evidence="1" type="ORF">BV25DRAFT_1817950</name>
</gene>